<name>A0AB73AQZ0_BACFG</name>
<dbReference type="InterPro" id="IPR000182">
    <property type="entry name" value="GNAT_dom"/>
</dbReference>
<organism evidence="2 3">
    <name type="scientific">Bacteroides fragilis str. 3783N1-6</name>
    <dbReference type="NCBI Taxonomy" id="1339310"/>
    <lineage>
        <taxon>Bacteria</taxon>
        <taxon>Pseudomonadati</taxon>
        <taxon>Bacteroidota</taxon>
        <taxon>Bacteroidia</taxon>
        <taxon>Bacteroidales</taxon>
        <taxon>Bacteroidaceae</taxon>
        <taxon>Bacteroides</taxon>
    </lineage>
</organism>
<dbReference type="AlphaFoldDB" id="A0AB73AQZ0"/>
<dbReference type="PROSITE" id="PS51186">
    <property type="entry name" value="GNAT"/>
    <property type="match status" value="1"/>
</dbReference>
<evidence type="ECO:0000313" key="2">
    <source>
        <dbReference type="EMBL" id="EYB11594.1"/>
    </source>
</evidence>
<dbReference type="GO" id="GO:0016747">
    <property type="term" value="F:acyltransferase activity, transferring groups other than amino-acyl groups"/>
    <property type="evidence" value="ECO:0007669"/>
    <property type="project" value="InterPro"/>
</dbReference>
<gene>
    <name evidence="2" type="ORF">M119_0247</name>
</gene>
<dbReference type="InterPro" id="IPR051531">
    <property type="entry name" value="N-acetyltransferase"/>
</dbReference>
<dbReference type="PANTHER" id="PTHR43792">
    <property type="entry name" value="GNAT FAMILY, PUTATIVE (AFU_ORTHOLOGUE AFUA_3G00765)-RELATED-RELATED"/>
    <property type="match status" value="1"/>
</dbReference>
<accession>A0AB73AQZ0</accession>
<dbReference type="Proteomes" id="UP000021175">
    <property type="component" value="Unassembled WGS sequence"/>
</dbReference>
<dbReference type="RefSeq" id="WP_032577628.1">
    <property type="nucleotide sequence ID" value="NZ_JGEU01000029.1"/>
</dbReference>
<reference evidence="2 3" key="1">
    <citation type="submission" date="2014-02" db="EMBL/GenBank/DDBJ databases">
        <authorList>
            <person name="Sears C."/>
            <person name="Carroll K."/>
            <person name="Sack B.R."/>
            <person name="Qadri F."/>
            <person name="Myers L.L."/>
            <person name="Chung G.-T."/>
            <person name="Escheverria P."/>
            <person name="Fraser C.M."/>
            <person name="Sadzewicz L."/>
            <person name="Shefchek K.A."/>
            <person name="Tallon L."/>
            <person name="Das S.P."/>
            <person name="Daugherty S."/>
            <person name="Mongodin E.F."/>
        </authorList>
    </citation>
    <scope>NUCLEOTIDE SEQUENCE [LARGE SCALE GENOMIC DNA]</scope>
    <source>
        <strain evidence="2 3">3783N1-6</strain>
    </source>
</reference>
<evidence type="ECO:0000313" key="3">
    <source>
        <dbReference type="Proteomes" id="UP000021175"/>
    </source>
</evidence>
<dbReference type="SUPFAM" id="SSF55729">
    <property type="entry name" value="Acyl-CoA N-acyltransferases (Nat)"/>
    <property type="match status" value="1"/>
</dbReference>
<proteinExistence type="predicted"/>
<dbReference type="EMBL" id="JGEU01000029">
    <property type="protein sequence ID" value="EYB11594.1"/>
    <property type="molecule type" value="Genomic_DNA"/>
</dbReference>
<sequence length="187" mass="22147">MKYPIKTQRLTIRLAESEDAESIFSYRSDLEENKYQGWFPDSVEEVRDYISNMPQIMDVANICFQFAIIYTDEEKLIGDMGIIFTNHENMQAEIGCTMHKDYKRQGYATEALNGMVDFLFGTLNKHRVIASIDPRNSASIRLIERLGFRKEAHFKKSYYLHEEWVDDIIYAKLKTEWVNNDKYTNKW</sequence>
<dbReference type="Gene3D" id="3.40.630.30">
    <property type="match status" value="1"/>
</dbReference>
<dbReference type="PANTHER" id="PTHR43792:SF1">
    <property type="entry name" value="N-ACETYLTRANSFERASE DOMAIN-CONTAINING PROTEIN"/>
    <property type="match status" value="1"/>
</dbReference>
<dbReference type="Pfam" id="PF13302">
    <property type="entry name" value="Acetyltransf_3"/>
    <property type="match status" value="1"/>
</dbReference>
<feature type="domain" description="N-acetyltransferase" evidence="1">
    <location>
        <begin position="10"/>
        <end position="175"/>
    </location>
</feature>
<comment type="caution">
    <text evidence="2">The sequence shown here is derived from an EMBL/GenBank/DDBJ whole genome shotgun (WGS) entry which is preliminary data.</text>
</comment>
<protein>
    <submittedName>
        <fullName evidence="2">Acetyltransferase family protein</fullName>
    </submittedName>
</protein>
<dbReference type="InterPro" id="IPR016181">
    <property type="entry name" value="Acyl_CoA_acyltransferase"/>
</dbReference>
<evidence type="ECO:0000259" key="1">
    <source>
        <dbReference type="PROSITE" id="PS51186"/>
    </source>
</evidence>